<dbReference type="PANTHER" id="PTHR43759:SF1">
    <property type="entry name" value="GLUCOSE IMPORT SYSTEM PERMEASE PROTEIN GLCT"/>
    <property type="match status" value="1"/>
</dbReference>
<evidence type="ECO:0000256" key="4">
    <source>
        <dbReference type="ARBA" id="ARBA00023136"/>
    </source>
</evidence>
<gene>
    <name evidence="8" type="ORF">SAMN05216260_10212</name>
</gene>
<feature type="region of interest" description="Disordered" evidence="6">
    <location>
        <begin position="1"/>
        <end position="35"/>
    </location>
</feature>
<protein>
    <submittedName>
        <fullName evidence="8">Carbohydrate ABC transporter membrane protein 1, CUT1 family</fullName>
    </submittedName>
</protein>
<keyword evidence="2 5" id="KW-0812">Transmembrane</keyword>
<evidence type="ECO:0000256" key="3">
    <source>
        <dbReference type="ARBA" id="ARBA00022989"/>
    </source>
</evidence>
<comment type="subcellular location">
    <subcellularLocation>
        <location evidence="5">Cell membrane</location>
        <topology evidence="5">Multi-pass membrane protein</topology>
    </subcellularLocation>
    <subcellularLocation>
        <location evidence="1">Membrane</location>
        <topology evidence="1">Multi-pass membrane protein</topology>
    </subcellularLocation>
</comment>
<dbReference type="PANTHER" id="PTHR43759">
    <property type="entry name" value="TREHALOSE TRANSPORT SYSTEM PERMEASE PROTEIN SUGA"/>
    <property type="match status" value="1"/>
</dbReference>
<evidence type="ECO:0000259" key="7">
    <source>
        <dbReference type="PROSITE" id="PS50928"/>
    </source>
</evidence>
<feature type="compositionally biased region" description="Basic and acidic residues" evidence="6">
    <location>
        <begin position="1"/>
        <end position="20"/>
    </location>
</feature>
<evidence type="ECO:0000256" key="5">
    <source>
        <dbReference type="RuleBase" id="RU363032"/>
    </source>
</evidence>
<dbReference type="EMBL" id="FNAX01000002">
    <property type="protein sequence ID" value="SDE45849.1"/>
    <property type="molecule type" value="Genomic_DNA"/>
</dbReference>
<dbReference type="GO" id="GO:0055085">
    <property type="term" value="P:transmembrane transport"/>
    <property type="evidence" value="ECO:0007669"/>
    <property type="project" value="InterPro"/>
</dbReference>
<dbReference type="PROSITE" id="PS50928">
    <property type="entry name" value="ABC_TM1"/>
    <property type="match status" value="1"/>
</dbReference>
<accession>A0A1G7D2U2</accession>
<feature type="domain" description="ABC transmembrane type-1" evidence="7">
    <location>
        <begin position="125"/>
        <end position="328"/>
    </location>
</feature>
<feature type="transmembrane region" description="Helical" evidence="5">
    <location>
        <begin position="160"/>
        <end position="179"/>
    </location>
</feature>
<comment type="similarity">
    <text evidence="5">Belongs to the binding-protein-dependent transport system permease family.</text>
</comment>
<proteinExistence type="inferred from homology"/>
<keyword evidence="4 5" id="KW-0472">Membrane</keyword>
<feature type="transmembrane region" description="Helical" evidence="5">
    <location>
        <begin position="121"/>
        <end position="148"/>
    </location>
</feature>
<name>A0A1G7D2U2_9ACTN</name>
<evidence type="ECO:0000256" key="6">
    <source>
        <dbReference type="SAM" id="MobiDB-lite"/>
    </source>
</evidence>
<dbReference type="InterPro" id="IPR052730">
    <property type="entry name" value="Sugar_ABC_transporter"/>
</dbReference>
<dbReference type="InterPro" id="IPR035906">
    <property type="entry name" value="MetI-like_sf"/>
</dbReference>
<evidence type="ECO:0000313" key="8">
    <source>
        <dbReference type="EMBL" id="SDE45849.1"/>
    </source>
</evidence>
<dbReference type="SUPFAM" id="SSF161098">
    <property type="entry name" value="MetI-like"/>
    <property type="match status" value="1"/>
</dbReference>
<feature type="transmembrane region" description="Helical" evidence="5">
    <location>
        <begin position="312"/>
        <end position="332"/>
    </location>
</feature>
<dbReference type="GO" id="GO:0005886">
    <property type="term" value="C:plasma membrane"/>
    <property type="evidence" value="ECO:0007669"/>
    <property type="project" value="UniProtKB-SubCell"/>
</dbReference>
<keyword evidence="3 5" id="KW-1133">Transmembrane helix</keyword>
<dbReference type="InterPro" id="IPR000515">
    <property type="entry name" value="MetI-like"/>
</dbReference>
<dbReference type="CDD" id="cd06261">
    <property type="entry name" value="TM_PBP2"/>
    <property type="match status" value="1"/>
</dbReference>
<dbReference type="Proteomes" id="UP000198614">
    <property type="component" value="Unassembled WGS sequence"/>
</dbReference>
<dbReference type="Gene3D" id="1.10.3720.10">
    <property type="entry name" value="MetI-like"/>
    <property type="match status" value="1"/>
</dbReference>
<evidence type="ECO:0000256" key="2">
    <source>
        <dbReference type="ARBA" id="ARBA00022692"/>
    </source>
</evidence>
<keyword evidence="5" id="KW-0813">Transport</keyword>
<evidence type="ECO:0000313" key="9">
    <source>
        <dbReference type="Proteomes" id="UP000198614"/>
    </source>
</evidence>
<dbReference type="Pfam" id="PF00528">
    <property type="entry name" value="BPD_transp_1"/>
    <property type="match status" value="1"/>
</dbReference>
<feature type="compositionally biased region" description="Basic residues" evidence="6">
    <location>
        <begin position="21"/>
        <end position="34"/>
    </location>
</feature>
<evidence type="ECO:0000256" key="1">
    <source>
        <dbReference type="ARBA" id="ARBA00004141"/>
    </source>
</evidence>
<dbReference type="AlphaFoldDB" id="A0A1G7D2U2"/>
<sequence>MAVAGHTERRTAEEPGNDRRRPSRKGRAPRRGARRPGEARTAYLLIAPAVLLLALVVGYPVLKAVYQSFLTDPGLDRATGMFDSGGNWFGLHNYTHWLLQRCATPEGGWTSCPSGALGSQFWGSVGVTVGFTVVACTLETVIGMVFALTMHRAFRGRAMVRVAILVPWAIPTAVTSKLWQVMFDPQGVVNKLLGTHYAWTSSLWPARSAIVVADTWKTTPFIALLILAGLQNIPAETYEAARIDGAGAWRRFTNVTLPLVKPALAVAVVFRALDTLRMYDLPKILTGGSNGTTTSSVLVVNQLTRGANSASALSTITFVLIFVIAFGLVRLLNANLFGARAKAVS</sequence>
<organism evidence="8 9">
    <name type="scientific">Streptomyces griseoaurantiacus</name>
    <dbReference type="NCBI Taxonomy" id="68213"/>
    <lineage>
        <taxon>Bacteria</taxon>
        <taxon>Bacillati</taxon>
        <taxon>Actinomycetota</taxon>
        <taxon>Actinomycetes</taxon>
        <taxon>Kitasatosporales</taxon>
        <taxon>Streptomycetaceae</taxon>
        <taxon>Streptomyces</taxon>
        <taxon>Streptomyces aurantiacus group</taxon>
    </lineage>
</organism>
<reference evidence="8 9" key="1">
    <citation type="submission" date="2016-10" db="EMBL/GenBank/DDBJ databases">
        <authorList>
            <person name="de Groot N.N."/>
        </authorList>
    </citation>
    <scope>NUCLEOTIDE SEQUENCE [LARGE SCALE GENOMIC DNA]</scope>
    <source>
        <strain evidence="8 9">CGMCC 4.1859</strain>
    </source>
</reference>
<feature type="transmembrane region" description="Helical" evidence="5">
    <location>
        <begin position="41"/>
        <end position="62"/>
    </location>
</feature>